<protein>
    <submittedName>
        <fullName evidence="1">Uncharacterized protein</fullName>
    </submittedName>
</protein>
<organism evidence="1 2">
    <name type="scientific">Phyllosticta citricarpa</name>
    <dbReference type="NCBI Taxonomy" id="55181"/>
    <lineage>
        <taxon>Eukaryota</taxon>
        <taxon>Fungi</taxon>
        <taxon>Dikarya</taxon>
        <taxon>Ascomycota</taxon>
        <taxon>Pezizomycotina</taxon>
        <taxon>Dothideomycetes</taxon>
        <taxon>Dothideomycetes incertae sedis</taxon>
        <taxon>Botryosphaeriales</taxon>
        <taxon>Phyllostictaceae</taxon>
        <taxon>Phyllosticta</taxon>
    </lineage>
</organism>
<gene>
    <name evidence="1" type="ORF">IWX46DRAFT_385687</name>
</gene>
<accession>A0ABR1MK02</accession>
<comment type="caution">
    <text evidence="1">The sequence shown here is derived from an EMBL/GenBank/DDBJ whole genome shotgun (WGS) entry which is preliminary data.</text>
</comment>
<keyword evidence="2" id="KW-1185">Reference proteome</keyword>
<evidence type="ECO:0000313" key="2">
    <source>
        <dbReference type="Proteomes" id="UP001365128"/>
    </source>
</evidence>
<proteinExistence type="predicted"/>
<dbReference type="Proteomes" id="UP001365128">
    <property type="component" value="Unassembled WGS sequence"/>
</dbReference>
<dbReference type="EMBL" id="JBBPDW010000006">
    <property type="protein sequence ID" value="KAK7551497.1"/>
    <property type="molecule type" value="Genomic_DNA"/>
</dbReference>
<reference evidence="1 2" key="1">
    <citation type="submission" date="2024-04" db="EMBL/GenBank/DDBJ databases">
        <title>Phyllosticta paracitricarpa is synonymous to the EU quarantine fungus P. citricarpa based on phylogenomic analyses.</title>
        <authorList>
            <consortium name="Lawrence Berkeley National Laboratory"/>
            <person name="Van Ingen-Buijs V.A."/>
            <person name="Van Westerhoven A.C."/>
            <person name="Haridas S."/>
            <person name="Skiadas P."/>
            <person name="Martin F."/>
            <person name="Groenewald J.Z."/>
            <person name="Crous P.W."/>
            <person name="Seidl M.F."/>
        </authorList>
    </citation>
    <scope>NUCLEOTIDE SEQUENCE [LARGE SCALE GENOMIC DNA]</scope>
    <source>
        <strain evidence="1 2">CBS 122670</strain>
    </source>
</reference>
<evidence type="ECO:0000313" key="1">
    <source>
        <dbReference type="EMBL" id="KAK7551497.1"/>
    </source>
</evidence>
<sequence length="207" mass="22597">MCHGVSQLHSTARILPRPQVGLGVGARPLSFDFCFVSSLPALFTLKFHPALLRGTFARCLALELLAKYFHNASLPWHVDQYIRNISREGLVGRCEPVLDGGGMVGYDSATNRNVPVGQRSCASLPVQIPRMFNTPPHNWQATTAPHGTLAPIASQSLRESQKLFHAVPSLGSQWDASVSTDSVLTNAGKPRHEECKVLMSLFPSLRS</sequence>
<name>A0ABR1MK02_9PEZI</name>